<dbReference type="InterPro" id="IPR002181">
    <property type="entry name" value="Fibrinogen_a/b/g_C_dom"/>
</dbReference>
<dbReference type="SUPFAM" id="SSF56496">
    <property type="entry name" value="Fibrinogen C-terminal domain-like"/>
    <property type="match status" value="1"/>
</dbReference>
<proteinExistence type="predicted"/>
<dbReference type="EMBL" id="JAIZAY010000011">
    <property type="protein sequence ID" value="KAJ8033562.1"/>
    <property type="molecule type" value="Genomic_DNA"/>
</dbReference>
<dbReference type="Proteomes" id="UP001152320">
    <property type="component" value="Chromosome 11"/>
</dbReference>
<evidence type="ECO:0000313" key="2">
    <source>
        <dbReference type="EMBL" id="KAJ8033562.1"/>
    </source>
</evidence>
<sequence length="104" mass="11722">MWKTTGSSFSTYDSDNDKCEFHNCAEGHRSAWWFGTAWCIPCLKNGPYCDMFPVNSSCYNTCSISNPNGMYGGEHGRSISWFRSSACNMLSSVMKIRPTTHIPE</sequence>
<dbReference type="AlphaFoldDB" id="A0A9Q1BVL6"/>
<organism evidence="2 3">
    <name type="scientific">Holothuria leucospilota</name>
    <name type="common">Black long sea cucumber</name>
    <name type="synonym">Mertensiothuria leucospilota</name>
    <dbReference type="NCBI Taxonomy" id="206669"/>
    <lineage>
        <taxon>Eukaryota</taxon>
        <taxon>Metazoa</taxon>
        <taxon>Echinodermata</taxon>
        <taxon>Eleutherozoa</taxon>
        <taxon>Echinozoa</taxon>
        <taxon>Holothuroidea</taxon>
        <taxon>Aspidochirotacea</taxon>
        <taxon>Aspidochirotida</taxon>
        <taxon>Holothuriidae</taxon>
        <taxon>Holothuria</taxon>
    </lineage>
</organism>
<feature type="domain" description="Fibrinogen C-terminal" evidence="1">
    <location>
        <begin position="4"/>
        <end position="47"/>
    </location>
</feature>
<dbReference type="InterPro" id="IPR014716">
    <property type="entry name" value="Fibrinogen_a/b/g_C_1"/>
</dbReference>
<dbReference type="InterPro" id="IPR036056">
    <property type="entry name" value="Fibrinogen-like_C"/>
</dbReference>
<keyword evidence="3" id="KW-1185">Reference proteome</keyword>
<evidence type="ECO:0000259" key="1">
    <source>
        <dbReference type="Pfam" id="PF00147"/>
    </source>
</evidence>
<accession>A0A9Q1BVL6</accession>
<dbReference type="Pfam" id="PF00147">
    <property type="entry name" value="Fibrinogen_C"/>
    <property type="match status" value="1"/>
</dbReference>
<dbReference type="Gene3D" id="3.90.215.10">
    <property type="entry name" value="Gamma Fibrinogen, chain A, domain 1"/>
    <property type="match status" value="1"/>
</dbReference>
<gene>
    <name evidence="2" type="ORF">HOLleu_23850</name>
</gene>
<evidence type="ECO:0000313" key="3">
    <source>
        <dbReference type="Proteomes" id="UP001152320"/>
    </source>
</evidence>
<protein>
    <submittedName>
        <fullName evidence="2">Techylectin-5B</fullName>
    </submittedName>
</protein>
<comment type="caution">
    <text evidence="2">The sequence shown here is derived from an EMBL/GenBank/DDBJ whole genome shotgun (WGS) entry which is preliminary data.</text>
</comment>
<name>A0A9Q1BVL6_HOLLE</name>
<reference evidence="2" key="1">
    <citation type="submission" date="2021-10" db="EMBL/GenBank/DDBJ databases">
        <title>Tropical sea cucumber genome reveals ecological adaptation and Cuvierian tubules defense mechanism.</title>
        <authorList>
            <person name="Chen T."/>
        </authorList>
    </citation>
    <scope>NUCLEOTIDE SEQUENCE</scope>
    <source>
        <strain evidence="2">Nanhai2018</strain>
        <tissue evidence="2">Muscle</tissue>
    </source>
</reference>